<dbReference type="PANTHER" id="PTHR43883">
    <property type="entry name" value="SLR0207 PROTEIN"/>
    <property type="match status" value="1"/>
</dbReference>
<comment type="caution">
    <text evidence="3">The sequence shown here is derived from an EMBL/GenBank/DDBJ whole genome shotgun (WGS) entry which is preliminary data.</text>
</comment>
<protein>
    <submittedName>
        <fullName evidence="3">RNA ligase</fullName>
    </submittedName>
</protein>
<gene>
    <name evidence="3" type="ORF">FHX80_113551</name>
</gene>
<feature type="compositionally biased region" description="Low complexity" evidence="1">
    <location>
        <begin position="178"/>
        <end position="206"/>
    </location>
</feature>
<evidence type="ECO:0000313" key="4">
    <source>
        <dbReference type="Proteomes" id="UP000318186"/>
    </source>
</evidence>
<dbReference type="Proteomes" id="UP000318186">
    <property type="component" value="Unassembled WGS sequence"/>
</dbReference>
<dbReference type="SUPFAM" id="SSF56091">
    <property type="entry name" value="DNA ligase/mRNA capping enzyme, catalytic domain"/>
    <property type="match status" value="1"/>
</dbReference>
<dbReference type="InterPro" id="IPR021122">
    <property type="entry name" value="RNA_ligase_dom_REL/Rnl2"/>
</dbReference>
<dbReference type="PANTHER" id="PTHR43883:SF1">
    <property type="entry name" value="GLUCONOKINASE"/>
    <property type="match status" value="1"/>
</dbReference>
<feature type="region of interest" description="Disordered" evidence="1">
    <location>
        <begin position="175"/>
        <end position="208"/>
    </location>
</feature>
<evidence type="ECO:0000313" key="3">
    <source>
        <dbReference type="EMBL" id="TWG05075.1"/>
    </source>
</evidence>
<dbReference type="GO" id="GO:0016874">
    <property type="term" value="F:ligase activity"/>
    <property type="evidence" value="ECO:0007669"/>
    <property type="project" value="UniProtKB-KW"/>
</dbReference>
<dbReference type="Pfam" id="PF09414">
    <property type="entry name" value="RNA_ligase"/>
    <property type="match status" value="1"/>
</dbReference>
<organism evidence="3 4">
    <name type="scientific">Streptomyces brevispora</name>
    <dbReference type="NCBI Taxonomy" id="887462"/>
    <lineage>
        <taxon>Bacteria</taxon>
        <taxon>Bacillati</taxon>
        <taxon>Actinomycetota</taxon>
        <taxon>Actinomycetes</taxon>
        <taxon>Kitasatosporales</taxon>
        <taxon>Streptomycetaceae</taxon>
        <taxon>Streptomyces</taxon>
    </lineage>
</organism>
<evidence type="ECO:0000259" key="2">
    <source>
        <dbReference type="Pfam" id="PF09414"/>
    </source>
</evidence>
<feature type="domain" description="RNA ligase" evidence="2">
    <location>
        <begin position="34"/>
        <end position="172"/>
    </location>
</feature>
<keyword evidence="3" id="KW-0436">Ligase</keyword>
<evidence type="ECO:0000256" key="1">
    <source>
        <dbReference type="SAM" id="MobiDB-lite"/>
    </source>
</evidence>
<dbReference type="EMBL" id="VIWW01000001">
    <property type="protein sequence ID" value="TWG05075.1"/>
    <property type="molecule type" value="Genomic_DNA"/>
</dbReference>
<accession>A0A561V0B7</accession>
<sequence>MRTHYPRTPHLPWSPGATSDDVRLAGLRDLTGTEVVVTEKLDGENTTLYADGLHARSLDSAHHPSRGRVKALQGRIGPRIPAGRRICGENMFARHSIPYEDLASHFYGFAVWDGDHCLGWDRTVAFLRDLGIPTPPVLWRGVFDARAERTLRALRLDTGRQEGYVVRPAEGFPAAAFSPGTPSGTGTTATASTPSAAAPCCSTPCTRRTRTSSRSRRRSPRCSICCWVPAGCATGTRSPPTRPAGTYRTAVYCCSAGFR</sequence>
<dbReference type="InterPro" id="IPR052732">
    <property type="entry name" value="Cell-binding_unc_protein"/>
</dbReference>
<name>A0A561V0B7_9ACTN</name>
<proteinExistence type="predicted"/>
<reference evidence="3 4" key="1">
    <citation type="submission" date="2019-06" db="EMBL/GenBank/DDBJ databases">
        <title>Sequencing the genomes of 1000 actinobacteria strains.</title>
        <authorList>
            <person name="Klenk H.-P."/>
        </authorList>
    </citation>
    <scope>NUCLEOTIDE SEQUENCE [LARGE SCALE GENOMIC DNA]</scope>
    <source>
        <strain evidence="3 4">DSM 42059</strain>
    </source>
</reference>
<dbReference type="AlphaFoldDB" id="A0A561V0B7"/>
<dbReference type="Gene3D" id="3.30.470.30">
    <property type="entry name" value="DNA ligase/mRNA capping enzyme"/>
    <property type="match status" value="1"/>
</dbReference>